<dbReference type="InterPro" id="IPR053924">
    <property type="entry name" value="RecX_HTH_2nd"/>
</dbReference>
<evidence type="ECO:0000256" key="5">
    <source>
        <dbReference type="HAMAP-Rule" id="MF_01114"/>
    </source>
</evidence>
<accession>A0A545TH72</accession>
<comment type="caution">
    <text evidence="9">The sequence shown here is derived from an EMBL/GenBank/DDBJ whole genome shotgun (WGS) entry which is preliminary data.</text>
</comment>
<dbReference type="Proteomes" id="UP000317839">
    <property type="component" value="Unassembled WGS sequence"/>
</dbReference>
<evidence type="ECO:0000259" key="6">
    <source>
        <dbReference type="Pfam" id="PF02631"/>
    </source>
</evidence>
<feature type="domain" description="RecX third three-helical" evidence="7">
    <location>
        <begin position="115"/>
        <end position="161"/>
    </location>
</feature>
<dbReference type="InterPro" id="IPR036388">
    <property type="entry name" value="WH-like_DNA-bd_sf"/>
</dbReference>
<dbReference type="InterPro" id="IPR053925">
    <property type="entry name" value="RecX_HTH_3rd"/>
</dbReference>
<proteinExistence type="inferred from homology"/>
<dbReference type="PANTHER" id="PTHR33602:SF1">
    <property type="entry name" value="REGULATORY PROTEIN RECX FAMILY PROTEIN"/>
    <property type="match status" value="1"/>
</dbReference>
<dbReference type="Pfam" id="PF02631">
    <property type="entry name" value="RecX_HTH2"/>
    <property type="match status" value="1"/>
</dbReference>
<comment type="subcellular location">
    <subcellularLocation>
        <location evidence="1 5">Cytoplasm</location>
    </subcellularLocation>
</comment>
<keyword evidence="10" id="KW-1185">Reference proteome</keyword>
<comment type="function">
    <text evidence="5">Modulates RecA activity.</text>
</comment>
<dbReference type="EMBL" id="VIKR01000001">
    <property type="protein sequence ID" value="TQV76580.1"/>
    <property type="molecule type" value="Genomic_DNA"/>
</dbReference>
<comment type="similarity">
    <text evidence="2 5">Belongs to the RecX family.</text>
</comment>
<dbReference type="PANTHER" id="PTHR33602">
    <property type="entry name" value="REGULATORY PROTEIN RECX FAMILY PROTEIN"/>
    <property type="match status" value="1"/>
</dbReference>
<dbReference type="InterPro" id="IPR003783">
    <property type="entry name" value="Regulatory_RecX"/>
</dbReference>
<dbReference type="HAMAP" id="MF_01114">
    <property type="entry name" value="RecX"/>
    <property type="match status" value="1"/>
</dbReference>
<evidence type="ECO:0000259" key="8">
    <source>
        <dbReference type="Pfam" id="PF21982"/>
    </source>
</evidence>
<evidence type="ECO:0000256" key="1">
    <source>
        <dbReference type="ARBA" id="ARBA00004496"/>
    </source>
</evidence>
<dbReference type="Pfam" id="PF21982">
    <property type="entry name" value="RecX_HTH1"/>
    <property type="match status" value="1"/>
</dbReference>
<keyword evidence="4 5" id="KW-0963">Cytoplasm</keyword>
<dbReference type="GO" id="GO:0005737">
    <property type="term" value="C:cytoplasm"/>
    <property type="evidence" value="ECO:0007669"/>
    <property type="project" value="UniProtKB-SubCell"/>
</dbReference>
<dbReference type="OrthoDB" id="7066780at2"/>
<name>A0A545TH72_9GAMM</name>
<evidence type="ECO:0000259" key="7">
    <source>
        <dbReference type="Pfam" id="PF21981"/>
    </source>
</evidence>
<evidence type="ECO:0000256" key="4">
    <source>
        <dbReference type="ARBA" id="ARBA00022490"/>
    </source>
</evidence>
<feature type="domain" description="RecX second three-helical" evidence="6">
    <location>
        <begin position="69"/>
        <end position="104"/>
    </location>
</feature>
<dbReference type="RefSeq" id="WP_142887940.1">
    <property type="nucleotide sequence ID" value="NZ_VIKR01000001.1"/>
</dbReference>
<feature type="domain" description="RecX first three-helical" evidence="8">
    <location>
        <begin position="23"/>
        <end position="62"/>
    </location>
</feature>
<evidence type="ECO:0000313" key="9">
    <source>
        <dbReference type="EMBL" id="TQV76580.1"/>
    </source>
</evidence>
<dbReference type="Gene3D" id="1.10.10.10">
    <property type="entry name" value="Winged helix-like DNA-binding domain superfamily/Winged helix DNA-binding domain"/>
    <property type="match status" value="3"/>
</dbReference>
<dbReference type="InterPro" id="IPR053926">
    <property type="entry name" value="RecX_HTH_1st"/>
</dbReference>
<dbReference type="GO" id="GO:0006282">
    <property type="term" value="P:regulation of DNA repair"/>
    <property type="evidence" value="ECO:0007669"/>
    <property type="project" value="UniProtKB-UniRule"/>
</dbReference>
<organism evidence="9 10">
    <name type="scientific">Aliikangiella marina</name>
    <dbReference type="NCBI Taxonomy" id="1712262"/>
    <lineage>
        <taxon>Bacteria</taxon>
        <taxon>Pseudomonadati</taxon>
        <taxon>Pseudomonadota</taxon>
        <taxon>Gammaproteobacteria</taxon>
        <taxon>Oceanospirillales</taxon>
        <taxon>Pleioneaceae</taxon>
        <taxon>Aliikangiella</taxon>
    </lineage>
</organism>
<dbReference type="Pfam" id="PF21981">
    <property type="entry name" value="RecX_HTH3"/>
    <property type="match status" value="1"/>
</dbReference>
<evidence type="ECO:0000256" key="2">
    <source>
        <dbReference type="ARBA" id="ARBA00009695"/>
    </source>
</evidence>
<sequence>MNELSSDTPVLESLEFEKSLNKAIAYACRLLGVREYAQKMILKKLTDKGFDNKIALQTLEFLVDNGWQSDQRFCESFIRGRVAKGQGYRRIKFELAQKGIDEQLSRNGFEQLEIDWQEVCNSVAIKKIATIKDIRESKARLKVERFLQYRGFSNDQIRTAIDSQSKI</sequence>
<dbReference type="AlphaFoldDB" id="A0A545TH72"/>
<protein>
    <recommendedName>
        <fullName evidence="3 5">Regulatory protein RecX</fullName>
    </recommendedName>
</protein>
<reference evidence="9 10" key="1">
    <citation type="submission" date="2019-06" db="EMBL/GenBank/DDBJ databases">
        <title>Draft genome of Aliikangiella marina GYP-15.</title>
        <authorList>
            <person name="Wang G."/>
        </authorList>
    </citation>
    <scope>NUCLEOTIDE SEQUENCE [LARGE SCALE GENOMIC DNA]</scope>
    <source>
        <strain evidence="9 10">GYP-15</strain>
    </source>
</reference>
<evidence type="ECO:0000313" key="10">
    <source>
        <dbReference type="Proteomes" id="UP000317839"/>
    </source>
</evidence>
<evidence type="ECO:0000256" key="3">
    <source>
        <dbReference type="ARBA" id="ARBA00018111"/>
    </source>
</evidence>
<gene>
    <name evidence="5" type="primary">recX</name>
    <name evidence="9" type="ORF">FLL45_01055</name>
</gene>